<keyword evidence="3" id="KW-1185">Reference proteome</keyword>
<evidence type="ECO:0000313" key="2">
    <source>
        <dbReference type="EMBL" id="CAF9912276.1"/>
    </source>
</evidence>
<evidence type="ECO:0000256" key="1">
    <source>
        <dbReference type="SAM" id="MobiDB-lite"/>
    </source>
</evidence>
<evidence type="ECO:0008006" key="4">
    <source>
        <dbReference type="Google" id="ProtNLM"/>
    </source>
</evidence>
<gene>
    <name evidence="2" type="ORF">HETSPECPRED_000895</name>
</gene>
<protein>
    <recommendedName>
        <fullName evidence="4">Roadblock/LAMTOR2 domain-containing protein</fullName>
    </recommendedName>
</protein>
<dbReference type="AlphaFoldDB" id="A0A8H3F0Q7"/>
<dbReference type="SUPFAM" id="SSF103196">
    <property type="entry name" value="Roadblock/LC7 domain"/>
    <property type="match status" value="1"/>
</dbReference>
<evidence type="ECO:0000313" key="3">
    <source>
        <dbReference type="Proteomes" id="UP000664521"/>
    </source>
</evidence>
<name>A0A8H3F0Q7_9LECA</name>
<proteinExistence type="predicted"/>
<accession>A0A8H3F0Q7</accession>
<feature type="region of interest" description="Disordered" evidence="1">
    <location>
        <begin position="45"/>
        <end position="74"/>
    </location>
</feature>
<comment type="caution">
    <text evidence="2">The sequence shown here is derived from an EMBL/GenBank/DDBJ whole genome shotgun (WGS) entry which is preliminary data.</text>
</comment>
<feature type="compositionally biased region" description="Low complexity" evidence="1">
    <location>
        <begin position="45"/>
        <end position="56"/>
    </location>
</feature>
<dbReference type="Proteomes" id="UP000664521">
    <property type="component" value="Unassembled WGS sequence"/>
</dbReference>
<dbReference type="OrthoDB" id="9985637at2759"/>
<sequence>MSYSTPTSTLENLAHLASKPGVQSTLILSRSDGSIIHKTGLLTQSSISRETSRGSSNTDREAASTNGDSVHDAVQASNAVNDMSAESIAHKVFTFMLQAQGLAGEMDPADEVRLLRLRTRRNEVVIIPGSQGPYEWYGPRSSLTM</sequence>
<dbReference type="PANTHER" id="PTHR10779">
    <property type="entry name" value="DYNEIN LIGHT CHAIN ROADBLOCK"/>
    <property type="match status" value="1"/>
</dbReference>
<dbReference type="EMBL" id="CAJPDS010000011">
    <property type="protein sequence ID" value="CAF9912276.1"/>
    <property type="molecule type" value="Genomic_DNA"/>
</dbReference>
<reference evidence="2" key="1">
    <citation type="submission" date="2021-03" db="EMBL/GenBank/DDBJ databases">
        <authorList>
            <person name="Tagirdzhanova G."/>
        </authorList>
    </citation>
    <scope>NUCLEOTIDE SEQUENCE</scope>
</reference>
<dbReference type="Gene3D" id="3.30.450.30">
    <property type="entry name" value="Dynein light chain 2a, cytoplasmic"/>
    <property type="match status" value="1"/>
</dbReference>
<organism evidence="2 3">
    <name type="scientific">Heterodermia speciosa</name>
    <dbReference type="NCBI Taxonomy" id="116794"/>
    <lineage>
        <taxon>Eukaryota</taxon>
        <taxon>Fungi</taxon>
        <taxon>Dikarya</taxon>
        <taxon>Ascomycota</taxon>
        <taxon>Pezizomycotina</taxon>
        <taxon>Lecanoromycetes</taxon>
        <taxon>OSLEUM clade</taxon>
        <taxon>Lecanoromycetidae</taxon>
        <taxon>Caliciales</taxon>
        <taxon>Physciaceae</taxon>
        <taxon>Heterodermia</taxon>
    </lineage>
</organism>